<feature type="chain" id="PRO_5045319869" evidence="1">
    <location>
        <begin position="22"/>
        <end position="150"/>
    </location>
</feature>
<dbReference type="Proteomes" id="UP001396334">
    <property type="component" value="Unassembled WGS sequence"/>
</dbReference>
<keyword evidence="3" id="KW-1185">Reference proteome</keyword>
<sequence length="150" mass="16352">MMHLSPIFQFLSLDALPTVSARLVYTAYAHRFGKAPLPSDSAITPPHDAKPPSTFTLHHPAGGGDQFADSLTMLTAGGTSRTQCCDRQHPTAASYNGETLKLFCEARETIKIEPKRIPGLHPQLSNPTASLATFLGKKKLYMNKFLSLDI</sequence>
<evidence type="ECO:0000313" key="2">
    <source>
        <dbReference type="EMBL" id="KAK8983813.1"/>
    </source>
</evidence>
<evidence type="ECO:0000256" key="1">
    <source>
        <dbReference type="SAM" id="SignalP"/>
    </source>
</evidence>
<dbReference type="EMBL" id="JBBPBN010000079">
    <property type="protein sequence ID" value="KAK8983813.1"/>
    <property type="molecule type" value="Genomic_DNA"/>
</dbReference>
<organism evidence="2 3">
    <name type="scientific">Hibiscus sabdariffa</name>
    <name type="common">roselle</name>
    <dbReference type="NCBI Taxonomy" id="183260"/>
    <lineage>
        <taxon>Eukaryota</taxon>
        <taxon>Viridiplantae</taxon>
        <taxon>Streptophyta</taxon>
        <taxon>Embryophyta</taxon>
        <taxon>Tracheophyta</taxon>
        <taxon>Spermatophyta</taxon>
        <taxon>Magnoliopsida</taxon>
        <taxon>eudicotyledons</taxon>
        <taxon>Gunneridae</taxon>
        <taxon>Pentapetalae</taxon>
        <taxon>rosids</taxon>
        <taxon>malvids</taxon>
        <taxon>Malvales</taxon>
        <taxon>Malvaceae</taxon>
        <taxon>Malvoideae</taxon>
        <taxon>Hibiscus</taxon>
    </lineage>
</organism>
<proteinExistence type="predicted"/>
<comment type="caution">
    <text evidence="2">The sequence shown here is derived from an EMBL/GenBank/DDBJ whole genome shotgun (WGS) entry which is preliminary data.</text>
</comment>
<gene>
    <name evidence="2" type="ORF">V6N11_009597</name>
</gene>
<keyword evidence="1" id="KW-0732">Signal</keyword>
<feature type="signal peptide" evidence="1">
    <location>
        <begin position="1"/>
        <end position="21"/>
    </location>
</feature>
<reference evidence="2 3" key="1">
    <citation type="journal article" date="2024" name="G3 (Bethesda)">
        <title>Genome assembly of Hibiscus sabdariffa L. provides insights into metabolisms of medicinal natural products.</title>
        <authorList>
            <person name="Kim T."/>
        </authorList>
    </citation>
    <scope>NUCLEOTIDE SEQUENCE [LARGE SCALE GENOMIC DNA]</scope>
    <source>
        <strain evidence="2">TK-2024</strain>
        <tissue evidence="2">Old leaves</tissue>
    </source>
</reference>
<accession>A0ABR2P5T5</accession>
<evidence type="ECO:0000313" key="3">
    <source>
        <dbReference type="Proteomes" id="UP001396334"/>
    </source>
</evidence>
<name>A0ABR2P5T5_9ROSI</name>
<protein>
    <submittedName>
        <fullName evidence="2">Uncharacterized protein</fullName>
    </submittedName>
</protein>